<dbReference type="GO" id="GO:0006310">
    <property type="term" value="P:DNA recombination"/>
    <property type="evidence" value="ECO:0007669"/>
    <property type="project" value="UniProtKB-UniRule"/>
</dbReference>
<feature type="domain" description="Toprim" evidence="8">
    <location>
        <begin position="82"/>
        <end position="176"/>
    </location>
</feature>
<dbReference type="NCBIfam" id="TIGR00615">
    <property type="entry name" value="recR"/>
    <property type="match status" value="1"/>
</dbReference>
<keyword evidence="1 7" id="KW-0479">Metal-binding</keyword>
<dbReference type="OrthoDB" id="9802672at2"/>
<dbReference type="RefSeq" id="WP_115585492.1">
    <property type="nucleotide sequence ID" value="NZ_CP025544.1"/>
</dbReference>
<evidence type="ECO:0000256" key="7">
    <source>
        <dbReference type="HAMAP-Rule" id="MF_00017"/>
    </source>
</evidence>
<evidence type="ECO:0000256" key="1">
    <source>
        <dbReference type="ARBA" id="ARBA00022723"/>
    </source>
</evidence>
<dbReference type="PROSITE" id="PS50880">
    <property type="entry name" value="TOPRIM"/>
    <property type="match status" value="1"/>
</dbReference>
<comment type="function">
    <text evidence="7">May play a role in DNA repair. It seems to be involved in an RecBC-independent recombinational process of DNA repair. It may act with RecF and RecO.</text>
</comment>
<dbReference type="InterPro" id="IPR006171">
    <property type="entry name" value="TOPRIM_dom"/>
</dbReference>
<dbReference type="PANTHER" id="PTHR30446">
    <property type="entry name" value="RECOMBINATION PROTEIN RECR"/>
    <property type="match status" value="1"/>
</dbReference>
<dbReference type="GO" id="GO:0003677">
    <property type="term" value="F:DNA binding"/>
    <property type="evidence" value="ECO:0007669"/>
    <property type="project" value="UniProtKB-UniRule"/>
</dbReference>
<protein>
    <recommendedName>
        <fullName evidence="7">Recombination protein RecR</fullName>
    </recommendedName>
</protein>
<dbReference type="SUPFAM" id="SSF111304">
    <property type="entry name" value="Recombination protein RecR"/>
    <property type="match status" value="1"/>
</dbReference>
<dbReference type="HAMAP" id="MF_00017">
    <property type="entry name" value="RecR"/>
    <property type="match status" value="1"/>
</dbReference>
<name>A0A345ZB10_9BACT</name>
<gene>
    <name evidence="7" type="primary">recR</name>
    <name evidence="9" type="ORF">C0J27_01795</name>
</gene>
<dbReference type="EMBL" id="CP025544">
    <property type="protein sequence ID" value="AXK60477.1"/>
    <property type="molecule type" value="Genomic_DNA"/>
</dbReference>
<comment type="similarity">
    <text evidence="7">Belongs to the RecR family.</text>
</comment>
<dbReference type="SMART" id="SM00493">
    <property type="entry name" value="TOPRIM"/>
    <property type="match status" value="1"/>
</dbReference>
<evidence type="ECO:0000259" key="8">
    <source>
        <dbReference type="PROSITE" id="PS50880"/>
    </source>
</evidence>
<accession>A0A345ZB10</accession>
<dbReference type="Pfam" id="PF13662">
    <property type="entry name" value="Toprim_4"/>
    <property type="match status" value="1"/>
</dbReference>
<dbReference type="AlphaFoldDB" id="A0A345ZB10"/>
<keyword evidence="6 7" id="KW-0234">DNA repair</keyword>
<keyword evidence="3 7" id="KW-0863">Zinc-finger</keyword>
<evidence type="ECO:0000256" key="3">
    <source>
        <dbReference type="ARBA" id="ARBA00022771"/>
    </source>
</evidence>
<keyword evidence="5 7" id="KW-0233">DNA recombination</keyword>
<dbReference type="InterPro" id="IPR023627">
    <property type="entry name" value="Rcmb_RecR"/>
</dbReference>
<dbReference type="GO" id="GO:0006281">
    <property type="term" value="P:DNA repair"/>
    <property type="evidence" value="ECO:0007669"/>
    <property type="project" value="UniProtKB-UniRule"/>
</dbReference>
<proteinExistence type="inferred from homology"/>
<dbReference type="GO" id="GO:0008270">
    <property type="term" value="F:zinc ion binding"/>
    <property type="evidence" value="ECO:0007669"/>
    <property type="project" value="UniProtKB-KW"/>
</dbReference>
<sequence>MIHRLPTLQGVVKQLQQVPFLASKNLYRVLSHFLEMDPAKIDAFCAALKSAKLNLIPCSRCFVWQERGQACLFCGDTKRDTSIICVVESWQELLAIERTEGYKGLYHVLGGTICPLDGIGPEDLTINQLVSRIVHPVKEIILAMNQTPEGEATSAYIVQKLLKIDVKISCLAKGVPVGSSLEFIDRLTMFKALADRRPF</sequence>
<organism evidence="9 10">
    <name type="scientific">Candidatus Chromulinivorax destructor</name>
    <dbReference type="NCBI Taxonomy" id="2066483"/>
    <lineage>
        <taxon>Bacteria</taxon>
        <taxon>Candidatus Babelota</taxon>
        <taxon>Candidatus Babeliae</taxon>
        <taxon>Candidatus Babeliales</taxon>
        <taxon>Candidatus Chromulinivoraceae</taxon>
        <taxon>Candidatus Chromulinivorax</taxon>
    </lineage>
</organism>
<dbReference type="Gene3D" id="3.40.1360.10">
    <property type="match status" value="1"/>
</dbReference>
<evidence type="ECO:0000256" key="2">
    <source>
        <dbReference type="ARBA" id="ARBA00022763"/>
    </source>
</evidence>
<evidence type="ECO:0000256" key="5">
    <source>
        <dbReference type="ARBA" id="ARBA00023172"/>
    </source>
</evidence>
<comment type="caution">
    <text evidence="7">Lacks conserved residue(s) required for the propagation of feature annotation.</text>
</comment>
<dbReference type="InterPro" id="IPR000093">
    <property type="entry name" value="DNA_Rcmb_RecR"/>
</dbReference>
<reference evidence="9 10" key="1">
    <citation type="submission" date="2017-12" db="EMBL/GenBank/DDBJ databases">
        <title>Chromulinavorax destructans is a abundant pathogen of dominant heterotrophic picoflagllates.</title>
        <authorList>
            <person name="Deeg C.M."/>
            <person name="Zimmer M."/>
            <person name="Suttle C.A."/>
        </authorList>
    </citation>
    <scope>NUCLEOTIDE SEQUENCE [LARGE SCALE GENOMIC DNA]</scope>
    <source>
        <strain evidence="9 10">SeV1</strain>
    </source>
</reference>
<keyword evidence="4 7" id="KW-0862">Zinc</keyword>
<dbReference type="Pfam" id="PF21175">
    <property type="entry name" value="RecR_C"/>
    <property type="match status" value="1"/>
</dbReference>
<dbReference type="Gene3D" id="6.10.250.240">
    <property type="match status" value="1"/>
</dbReference>
<evidence type="ECO:0000256" key="6">
    <source>
        <dbReference type="ARBA" id="ARBA00023204"/>
    </source>
</evidence>
<evidence type="ECO:0000256" key="4">
    <source>
        <dbReference type="ARBA" id="ARBA00022833"/>
    </source>
</evidence>
<dbReference type="KEGG" id="cdes:C0J27_01795"/>
<evidence type="ECO:0000313" key="10">
    <source>
        <dbReference type="Proteomes" id="UP000254834"/>
    </source>
</evidence>
<dbReference type="CDD" id="cd01025">
    <property type="entry name" value="TOPRIM_recR"/>
    <property type="match status" value="1"/>
</dbReference>
<dbReference type="Proteomes" id="UP000254834">
    <property type="component" value="Chromosome"/>
</dbReference>
<dbReference type="InterPro" id="IPR034137">
    <property type="entry name" value="TOPRIM_RecR"/>
</dbReference>
<dbReference type="PANTHER" id="PTHR30446:SF0">
    <property type="entry name" value="RECOMBINATION PROTEIN RECR"/>
    <property type="match status" value="1"/>
</dbReference>
<evidence type="ECO:0000313" key="9">
    <source>
        <dbReference type="EMBL" id="AXK60477.1"/>
    </source>
</evidence>
<keyword evidence="10" id="KW-1185">Reference proteome</keyword>
<keyword evidence="2 7" id="KW-0227">DNA damage</keyword>